<evidence type="ECO:0000256" key="1">
    <source>
        <dbReference type="ARBA" id="ARBA00022741"/>
    </source>
</evidence>
<dbReference type="PANTHER" id="PTHR20953:SF3">
    <property type="entry name" value="P-LOOP CONTAINING NUCLEOSIDE TRIPHOSPHATE HYDROLASES SUPERFAMILY PROTEIN"/>
    <property type="match status" value="1"/>
</dbReference>
<dbReference type="OrthoDB" id="26838at2759"/>
<dbReference type="GO" id="GO:0005524">
    <property type="term" value="F:ATP binding"/>
    <property type="evidence" value="ECO:0007669"/>
    <property type="project" value="UniProtKB-KW"/>
</dbReference>
<organism evidence="4">
    <name type="scientific">Aphanomyces stellatus</name>
    <dbReference type="NCBI Taxonomy" id="120398"/>
    <lineage>
        <taxon>Eukaryota</taxon>
        <taxon>Sar</taxon>
        <taxon>Stramenopiles</taxon>
        <taxon>Oomycota</taxon>
        <taxon>Saprolegniomycetes</taxon>
        <taxon>Saprolegniales</taxon>
        <taxon>Verrucalvaceae</taxon>
        <taxon>Aphanomyces</taxon>
    </lineage>
</organism>
<feature type="domain" description="Stage III sporulation protein AA AAA+ ATPase" evidence="3">
    <location>
        <begin position="27"/>
        <end position="80"/>
    </location>
</feature>
<proteinExistence type="predicted"/>
<feature type="non-terminal residue" evidence="4">
    <location>
        <position position="1"/>
    </location>
</feature>
<reference evidence="4" key="1">
    <citation type="submission" date="2019-06" db="EMBL/GenBank/DDBJ databases">
        <title>Genomics analysis of Aphanomyces spp. identifies a new class of oomycete effector associated with host adaptation.</title>
        <authorList>
            <person name="Gaulin E."/>
        </authorList>
    </citation>
    <scope>NUCLEOTIDE SEQUENCE</scope>
    <source>
        <strain evidence="4">CBS 578.67</strain>
    </source>
</reference>
<keyword evidence="2" id="KW-0067">ATP-binding</keyword>
<evidence type="ECO:0000256" key="2">
    <source>
        <dbReference type="ARBA" id="ARBA00022840"/>
    </source>
</evidence>
<dbReference type="Pfam" id="PF19568">
    <property type="entry name" value="Spore_III_AA"/>
    <property type="match status" value="1"/>
</dbReference>
<dbReference type="EMBL" id="VJMH01005591">
    <property type="protein sequence ID" value="KAF0694194.1"/>
    <property type="molecule type" value="Genomic_DNA"/>
</dbReference>
<dbReference type="PANTHER" id="PTHR20953">
    <property type="entry name" value="KINASE-RELATED"/>
    <property type="match status" value="1"/>
</dbReference>
<gene>
    <name evidence="4" type="ORF">As57867_014852</name>
</gene>
<protein>
    <recommendedName>
        <fullName evidence="3">Stage III sporulation protein AA AAA+ ATPase domain-containing protein</fullName>
    </recommendedName>
</protein>
<dbReference type="AlphaFoldDB" id="A0A6A4YB72"/>
<name>A0A6A4YB72_9STRA</name>
<sequence length="155" mass="17355">DGDVPHPCVGLARRIMVPSLDAQSAIMVECVQNHTPQVLLVDEVGRANEVEAARTCKQRGVRMIASAHGSLRKLLKNKPLRCLVGGVESVTRAGDPVFEVIVELEKGQYSTWRTLQAQWTPFWRARRTRPKCVRALASMASSLMRFKRNCNDKDD</sequence>
<keyword evidence="1" id="KW-0547">Nucleotide-binding</keyword>
<evidence type="ECO:0000313" key="4">
    <source>
        <dbReference type="EMBL" id="KAF0694194.1"/>
    </source>
</evidence>
<comment type="caution">
    <text evidence="4">The sequence shown here is derived from an EMBL/GenBank/DDBJ whole genome shotgun (WGS) entry which is preliminary data.</text>
</comment>
<dbReference type="InterPro" id="IPR045735">
    <property type="entry name" value="Spore_III_AA_AAA+_ATPase"/>
</dbReference>
<accession>A0A6A4YB72</accession>
<evidence type="ECO:0000259" key="3">
    <source>
        <dbReference type="Pfam" id="PF19568"/>
    </source>
</evidence>